<evidence type="ECO:0000256" key="3">
    <source>
        <dbReference type="ARBA" id="ARBA00022989"/>
    </source>
</evidence>
<feature type="transmembrane region" description="Helical" evidence="6">
    <location>
        <begin position="371"/>
        <end position="394"/>
    </location>
</feature>
<keyword evidence="4 6" id="KW-0472">Membrane</keyword>
<keyword evidence="2 6" id="KW-0812">Transmembrane</keyword>
<comment type="caution">
    <text evidence="7">The sequence shown here is derived from an EMBL/GenBank/DDBJ whole genome shotgun (WGS) entry which is preliminary data.</text>
</comment>
<evidence type="ECO:0000313" key="8">
    <source>
        <dbReference type="Proteomes" id="UP000283509"/>
    </source>
</evidence>
<evidence type="ECO:0000256" key="1">
    <source>
        <dbReference type="ARBA" id="ARBA00004141"/>
    </source>
</evidence>
<comment type="subcellular location">
    <subcellularLocation>
        <location evidence="1">Membrane</location>
        <topology evidence="1">Multi-pass membrane protein</topology>
    </subcellularLocation>
</comment>
<evidence type="ECO:0000256" key="6">
    <source>
        <dbReference type="SAM" id="Phobius"/>
    </source>
</evidence>
<dbReference type="OrthoDB" id="2544694at2759"/>
<dbReference type="GO" id="GO:0016020">
    <property type="term" value="C:membrane"/>
    <property type="evidence" value="ECO:0007669"/>
    <property type="project" value="UniProtKB-SubCell"/>
</dbReference>
<dbReference type="SUPFAM" id="SSF103473">
    <property type="entry name" value="MFS general substrate transporter"/>
    <property type="match status" value="1"/>
</dbReference>
<evidence type="ECO:0000256" key="5">
    <source>
        <dbReference type="SAM" id="MobiDB-lite"/>
    </source>
</evidence>
<dbReference type="Proteomes" id="UP000283509">
    <property type="component" value="Unassembled WGS sequence"/>
</dbReference>
<dbReference type="AlphaFoldDB" id="A0A3R7MJF5"/>
<organism evidence="7 8">
    <name type="scientific">Penaeus vannamei</name>
    <name type="common">Whiteleg shrimp</name>
    <name type="synonym">Litopenaeus vannamei</name>
    <dbReference type="NCBI Taxonomy" id="6689"/>
    <lineage>
        <taxon>Eukaryota</taxon>
        <taxon>Metazoa</taxon>
        <taxon>Ecdysozoa</taxon>
        <taxon>Arthropoda</taxon>
        <taxon>Crustacea</taxon>
        <taxon>Multicrustacea</taxon>
        <taxon>Malacostraca</taxon>
        <taxon>Eumalacostraca</taxon>
        <taxon>Eucarida</taxon>
        <taxon>Decapoda</taxon>
        <taxon>Dendrobranchiata</taxon>
        <taxon>Penaeoidea</taxon>
        <taxon>Penaeidae</taxon>
        <taxon>Penaeus</taxon>
    </lineage>
</organism>
<gene>
    <name evidence="7" type="ORF">C7M84_018852</name>
</gene>
<dbReference type="InterPro" id="IPR005828">
    <property type="entry name" value="MFS_sugar_transport-like"/>
</dbReference>
<feature type="transmembrane region" description="Helical" evidence="6">
    <location>
        <begin position="406"/>
        <end position="425"/>
    </location>
</feature>
<evidence type="ECO:0000313" key="7">
    <source>
        <dbReference type="EMBL" id="ROT63273.1"/>
    </source>
</evidence>
<feature type="transmembrane region" description="Helical" evidence="6">
    <location>
        <begin position="102"/>
        <end position="122"/>
    </location>
</feature>
<accession>A0A3R7MJF5</accession>
<evidence type="ECO:0000256" key="4">
    <source>
        <dbReference type="ARBA" id="ARBA00023136"/>
    </source>
</evidence>
<reference evidence="7 8" key="1">
    <citation type="submission" date="2018-04" db="EMBL/GenBank/DDBJ databases">
        <authorList>
            <person name="Zhang X."/>
            <person name="Yuan J."/>
            <person name="Li F."/>
            <person name="Xiang J."/>
        </authorList>
    </citation>
    <scope>NUCLEOTIDE SEQUENCE [LARGE SCALE GENOMIC DNA]</scope>
    <source>
        <tissue evidence="7">Muscle</tissue>
    </source>
</reference>
<reference evidence="7 8" key="2">
    <citation type="submission" date="2019-01" db="EMBL/GenBank/DDBJ databases">
        <title>The decoding of complex shrimp genome reveals the adaptation for benthos swimmer, frequently molting mechanism and breeding impact on genome.</title>
        <authorList>
            <person name="Sun Y."/>
            <person name="Gao Y."/>
            <person name="Yu Y."/>
        </authorList>
    </citation>
    <scope>NUCLEOTIDE SEQUENCE [LARGE SCALE GENOMIC DNA]</scope>
    <source>
        <tissue evidence="7">Muscle</tissue>
    </source>
</reference>
<dbReference type="Pfam" id="PF00083">
    <property type="entry name" value="Sugar_tr"/>
    <property type="match status" value="2"/>
</dbReference>
<feature type="compositionally biased region" description="Polar residues" evidence="5">
    <location>
        <begin position="486"/>
        <end position="498"/>
    </location>
</feature>
<dbReference type="GO" id="GO:0022857">
    <property type="term" value="F:transmembrane transporter activity"/>
    <property type="evidence" value="ECO:0007669"/>
    <property type="project" value="InterPro"/>
</dbReference>
<proteinExistence type="predicted"/>
<keyword evidence="3 6" id="KW-1133">Transmembrane helix</keyword>
<evidence type="ECO:0000256" key="2">
    <source>
        <dbReference type="ARBA" id="ARBA00022692"/>
    </source>
</evidence>
<feature type="transmembrane region" description="Helical" evidence="6">
    <location>
        <begin position="128"/>
        <end position="146"/>
    </location>
</feature>
<dbReference type="PANTHER" id="PTHR24064">
    <property type="entry name" value="SOLUTE CARRIER FAMILY 22 MEMBER"/>
    <property type="match status" value="1"/>
</dbReference>
<feature type="region of interest" description="Disordered" evidence="5">
    <location>
        <begin position="486"/>
        <end position="597"/>
    </location>
</feature>
<sequence length="597" mass="64793">MRHGPKRGVFRTRMQRAPPSIADCDKYSHIETATDVIQIISSDQTFPRLLFLHLAVSIHLPSPSHSFSPPLTPSPTSLLLTPPPPPPAIELVGPSKRTYTTVIMNVAYSCTLILLAGVAYLVRDWAQLALATTIPFLAFFCFWWVLPESPRWLLANGRLTEAQTIMEKMARVNGKPLSPNYMANFRRKFEVEKYMSGREDETPQKSYGPARPRMSRASKTLLLHAGLPKARLPRPARASDSSGRSRAWGLMTEGDEVMRPTQGGVSGLAEGSGGGVKRQHPVFTNTSVYVGLSYYAPALGGDAYLNFFLAGVAELPTYLFLWPSMEYWGRRWTLCFSMVVGGSACVATVVTQDGRDRWRGGGGLTGRKDPLVTLVLYCVGKFGISSSFVVLPLMASELYPTVVRGMGLSVSAVAGMVGPIVIPLINHLGSEMMVLPLIIMGVLLNLGGVFSLMLPETLHQHLPQSLQEGEEFGKYWTMADYCTPSRAHSTGSKVSPSGNVFGDSGRASQGGEDLHAATTLLPQRHQQDGRQENSTKGSALGRNGVPPGDSEERPQSRMSLDDSCRRRQGGASAGDEGEEGAGEKQTLVTGSRKVTVV</sequence>
<feature type="transmembrane region" description="Helical" evidence="6">
    <location>
        <begin position="331"/>
        <end position="350"/>
    </location>
</feature>
<dbReference type="Gene3D" id="1.20.1250.20">
    <property type="entry name" value="MFS general substrate transporter like domains"/>
    <property type="match status" value="2"/>
</dbReference>
<protein>
    <recommendedName>
        <fullName evidence="9">Organic cation transporter 1</fullName>
    </recommendedName>
</protein>
<dbReference type="EMBL" id="QCYY01003460">
    <property type="protein sequence ID" value="ROT63273.1"/>
    <property type="molecule type" value="Genomic_DNA"/>
</dbReference>
<dbReference type="InterPro" id="IPR036259">
    <property type="entry name" value="MFS_trans_sf"/>
</dbReference>
<feature type="transmembrane region" description="Helical" evidence="6">
    <location>
        <begin position="432"/>
        <end position="454"/>
    </location>
</feature>
<keyword evidence="8" id="KW-1185">Reference proteome</keyword>
<feature type="compositionally biased region" description="Basic and acidic residues" evidence="5">
    <location>
        <begin position="550"/>
        <end position="565"/>
    </location>
</feature>
<evidence type="ECO:0008006" key="9">
    <source>
        <dbReference type="Google" id="ProtNLM"/>
    </source>
</evidence>
<name>A0A3R7MJF5_PENVA</name>